<dbReference type="Pfam" id="PF02009">
    <property type="entry name" value="RIFIN"/>
    <property type="match status" value="1"/>
</dbReference>
<accession>A0A0L1I7C8</accession>
<evidence type="ECO:0000256" key="1">
    <source>
        <dbReference type="SAM" id="Phobius"/>
    </source>
</evidence>
<evidence type="ECO:0000313" key="3">
    <source>
        <dbReference type="Proteomes" id="UP000054562"/>
    </source>
</evidence>
<keyword evidence="1" id="KW-0812">Transmembrane</keyword>
<keyword evidence="1" id="KW-1133">Transmembrane helix</keyword>
<dbReference type="Proteomes" id="UP000054562">
    <property type="component" value="Unassembled WGS sequence"/>
</dbReference>
<dbReference type="OrthoDB" id="379121at2759"/>
<dbReference type="AlphaFoldDB" id="A0A0L1I7C8"/>
<dbReference type="NCBIfam" id="TIGR01477">
    <property type="entry name" value="RIFIN"/>
    <property type="match status" value="1"/>
</dbReference>
<protein>
    <submittedName>
        <fullName evidence="2">Rifin</fullName>
    </submittedName>
</protein>
<reference evidence="3" key="1">
    <citation type="submission" date="2015-07" db="EMBL/GenBank/DDBJ databases">
        <title>Annotation of Plasmodium falciparum IGH-CR14.</title>
        <authorList>
            <consortium name="The Broad Institute Genome Sequencing Platform"/>
            <person name="Volkman S.K."/>
            <person name="Neafsey D.E."/>
            <person name="Dash A.P."/>
            <person name="Chitnis C.E."/>
            <person name="Hartl D.L."/>
            <person name="Young S.K."/>
            <person name="Zeng Q."/>
            <person name="Koehrsen M."/>
            <person name="Alvarado L."/>
            <person name="Berlin A."/>
            <person name="Borenstein D."/>
            <person name="Chapman S.B."/>
            <person name="Chen Z."/>
            <person name="Engels R."/>
            <person name="Freedman E."/>
            <person name="Gellesch M."/>
            <person name="Goldberg J."/>
            <person name="Griggs A."/>
            <person name="Gujja S."/>
            <person name="Heilman E.R."/>
            <person name="Heiman D.I."/>
            <person name="Howarth C."/>
            <person name="Jen D."/>
            <person name="Larson L."/>
            <person name="Mehta T."/>
            <person name="Neiman D."/>
            <person name="Park D."/>
            <person name="Pearson M."/>
            <person name="Roberts A."/>
            <person name="Saif S."/>
            <person name="Shea T."/>
            <person name="Shenoy N."/>
            <person name="Sisk P."/>
            <person name="Stolte C."/>
            <person name="Sykes S."/>
            <person name="Walk T."/>
            <person name="White J."/>
            <person name="Yandava C."/>
            <person name="Haas B."/>
            <person name="Henn M.R."/>
            <person name="Nusbaum C."/>
            <person name="Birren B."/>
        </authorList>
    </citation>
    <scope>NUCLEOTIDE SEQUENCE [LARGE SCALE GENOMIC DNA]</scope>
    <source>
        <strain evidence="3">IGH-CR14</strain>
    </source>
</reference>
<gene>
    <name evidence="2" type="ORF">PFMG_01695</name>
</gene>
<evidence type="ECO:0000313" key="2">
    <source>
        <dbReference type="EMBL" id="KNG75514.1"/>
    </source>
</evidence>
<proteinExistence type="predicted"/>
<feature type="transmembrane region" description="Helical" evidence="1">
    <location>
        <begin position="336"/>
        <end position="360"/>
    </location>
</feature>
<dbReference type="InterPro" id="IPR006373">
    <property type="entry name" value="VSA_Rifin"/>
</dbReference>
<keyword evidence="1" id="KW-0472">Membrane</keyword>
<sequence length="361" mass="39895">MIENLKEYININNLIFAITISLYLKSTYLKTSIIIGRIIEVPMMQYIFIMEVNLLVRSPPKNPSITQKRPTTRLLCECELYASGNYGSDPQMKAVMENFNKQTQQRFEEYDERIQSKRKQCKDKCDKKIQKIILKYKLEKELMDKFATLHTDMQSDAIPTCICEKSTADKVEKGCLSCGGVFGGGVMPGFGAIGGTALYALNQLKPAAITAAKDAAVTKATDAATQAGIEAVRLEIEKLSTSFTAREGFVDLLSIVNKSTYDNGTALLQSAKQLIGDACINPKTKSTTIFYNSITYTGEFNIENFAQIGAEVYKTTFASKSVEFKAANVSAVKATYAGYEITIMASIVAIVVIVLIMTFIF</sequence>
<dbReference type="EMBL" id="GG665062">
    <property type="protein sequence ID" value="KNG75514.1"/>
    <property type="molecule type" value="Genomic_DNA"/>
</dbReference>
<name>A0A0L1I7C8_PLAFA</name>
<reference evidence="3" key="2">
    <citation type="submission" date="2015-07" db="EMBL/GenBank/DDBJ databases">
        <title>The genome sequence of Plasmodium falciparum IGH-CR14.</title>
        <authorList>
            <consortium name="The Broad Institute Genome Sequencing Platform"/>
            <person name="Volkman S.K."/>
            <person name="Neafsey D.E."/>
            <person name="Dash A.P."/>
            <person name="Chitnis C.E."/>
            <person name="Hartl D.L."/>
            <person name="Young S.K."/>
            <person name="Kodira C.D."/>
            <person name="Zeng Q."/>
            <person name="Koehrsen M."/>
            <person name="Godfrey P."/>
            <person name="Alvarado L."/>
            <person name="Berlin A."/>
            <person name="Borenstein D."/>
            <person name="Chen Z."/>
            <person name="Engels R."/>
            <person name="Freedman E."/>
            <person name="Gellesch M."/>
            <person name="Goldberg J."/>
            <person name="Griggs A."/>
            <person name="Gujja S."/>
            <person name="Heiman D."/>
            <person name="Hepburn T."/>
            <person name="Howarth C."/>
            <person name="Jen D."/>
            <person name="Larson L."/>
            <person name="Lewis B."/>
            <person name="Mehta T."/>
            <person name="Park D."/>
            <person name="Pearson M."/>
            <person name="Roberts A."/>
            <person name="Saif S."/>
            <person name="Shea T."/>
            <person name="Shenoy N."/>
            <person name="Sisk P."/>
            <person name="Stolte C."/>
            <person name="Sykes S."/>
            <person name="Walk T."/>
            <person name="White J."/>
            <person name="Yandava C."/>
            <person name="Wirth D.F."/>
            <person name="Nusbaum C."/>
            <person name="Birren B."/>
        </authorList>
    </citation>
    <scope>NUCLEOTIDE SEQUENCE [LARGE SCALE GENOMIC DNA]</scope>
    <source>
        <strain evidence="3">IGH-CR14</strain>
    </source>
</reference>
<organism evidence="2 3">
    <name type="scientific">Plasmodium falciparum IGH-CR14</name>
    <dbReference type="NCBI Taxonomy" id="580059"/>
    <lineage>
        <taxon>Eukaryota</taxon>
        <taxon>Sar</taxon>
        <taxon>Alveolata</taxon>
        <taxon>Apicomplexa</taxon>
        <taxon>Aconoidasida</taxon>
        <taxon>Haemosporida</taxon>
        <taxon>Plasmodiidae</taxon>
        <taxon>Plasmodium</taxon>
        <taxon>Plasmodium (Laverania)</taxon>
    </lineage>
</organism>